<sequence length="111" mass="12482">MAAPARAPRPPPRRPAHRDTIAPPRRLSAVRLTYQVFHVPDVGGVSKYFVLYIMSIASELYFWEASRHRGIAAHAMDTRNPQGVTSVLPISWNGIGCLMERVWVDETGEKE</sequence>
<reference evidence="2 3" key="1">
    <citation type="journal article" date="2019" name="Commun. Biol.">
        <title>The bagworm genome reveals a unique fibroin gene that provides high tensile strength.</title>
        <authorList>
            <person name="Kono N."/>
            <person name="Nakamura H."/>
            <person name="Ohtoshi R."/>
            <person name="Tomita M."/>
            <person name="Numata K."/>
            <person name="Arakawa K."/>
        </authorList>
    </citation>
    <scope>NUCLEOTIDE SEQUENCE [LARGE SCALE GENOMIC DNA]</scope>
</reference>
<comment type="caution">
    <text evidence="2">The sequence shown here is derived from an EMBL/GenBank/DDBJ whole genome shotgun (WGS) entry which is preliminary data.</text>
</comment>
<organism evidence="2 3">
    <name type="scientific">Eumeta variegata</name>
    <name type="common">Bagworm moth</name>
    <name type="synonym">Eumeta japonica</name>
    <dbReference type="NCBI Taxonomy" id="151549"/>
    <lineage>
        <taxon>Eukaryota</taxon>
        <taxon>Metazoa</taxon>
        <taxon>Ecdysozoa</taxon>
        <taxon>Arthropoda</taxon>
        <taxon>Hexapoda</taxon>
        <taxon>Insecta</taxon>
        <taxon>Pterygota</taxon>
        <taxon>Neoptera</taxon>
        <taxon>Endopterygota</taxon>
        <taxon>Lepidoptera</taxon>
        <taxon>Glossata</taxon>
        <taxon>Ditrysia</taxon>
        <taxon>Tineoidea</taxon>
        <taxon>Psychidae</taxon>
        <taxon>Oiketicinae</taxon>
        <taxon>Eumeta</taxon>
    </lineage>
</organism>
<gene>
    <name evidence="2" type="ORF">EVAR_44134_1</name>
</gene>
<evidence type="ECO:0000256" key="1">
    <source>
        <dbReference type="SAM" id="MobiDB-lite"/>
    </source>
</evidence>
<name>A0A4C1XJU7_EUMVA</name>
<accession>A0A4C1XJU7</accession>
<keyword evidence="3" id="KW-1185">Reference proteome</keyword>
<evidence type="ECO:0000313" key="3">
    <source>
        <dbReference type="Proteomes" id="UP000299102"/>
    </source>
</evidence>
<protein>
    <submittedName>
        <fullName evidence="2">Uncharacterized protein</fullName>
    </submittedName>
</protein>
<dbReference type="EMBL" id="BGZK01000886">
    <property type="protein sequence ID" value="GBP64051.1"/>
    <property type="molecule type" value="Genomic_DNA"/>
</dbReference>
<evidence type="ECO:0000313" key="2">
    <source>
        <dbReference type="EMBL" id="GBP64051.1"/>
    </source>
</evidence>
<proteinExistence type="predicted"/>
<dbReference type="AlphaFoldDB" id="A0A4C1XJU7"/>
<feature type="region of interest" description="Disordered" evidence="1">
    <location>
        <begin position="1"/>
        <end position="22"/>
    </location>
</feature>
<dbReference type="Proteomes" id="UP000299102">
    <property type="component" value="Unassembled WGS sequence"/>
</dbReference>